<proteinExistence type="predicted"/>
<protein>
    <submittedName>
        <fullName evidence="1">Uncharacterized protein</fullName>
    </submittedName>
</protein>
<feature type="non-terminal residue" evidence="1">
    <location>
        <position position="1"/>
    </location>
</feature>
<keyword evidence="2" id="KW-1185">Reference proteome</keyword>
<evidence type="ECO:0000313" key="2">
    <source>
        <dbReference type="Proteomes" id="UP000095767"/>
    </source>
</evidence>
<dbReference type="AlphaFoldDB" id="A0A1E5VAZ8"/>
<evidence type="ECO:0000313" key="1">
    <source>
        <dbReference type="EMBL" id="OEL22330.1"/>
    </source>
</evidence>
<comment type="caution">
    <text evidence="1">The sequence shown here is derived from an EMBL/GenBank/DDBJ whole genome shotgun (WGS) entry which is preliminary data.</text>
</comment>
<name>A0A1E5VAZ8_9POAL</name>
<accession>A0A1E5VAZ8</accession>
<sequence>LQCSLEQSLVKVEAGHHNYTEIRQHKWLVRTL</sequence>
<dbReference type="Proteomes" id="UP000095767">
    <property type="component" value="Unassembled WGS sequence"/>
</dbReference>
<reference evidence="1 2" key="1">
    <citation type="submission" date="2016-09" db="EMBL/GenBank/DDBJ databases">
        <title>The draft genome of Dichanthelium oligosanthes: A C3 panicoid grass species.</title>
        <authorList>
            <person name="Studer A.J."/>
            <person name="Schnable J.C."/>
            <person name="Brutnell T.P."/>
        </authorList>
    </citation>
    <scope>NUCLEOTIDE SEQUENCE [LARGE SCALE GENOMIC DNA]</scope>
    <source>
        <strain evidence="2">cv. Kellogg 1175</strain>
        <tissue evidence="1">Leaf</tissue>
    </source>
</reference>
<organism evidence="1 2">
    <name type="scientific">Dichanthelium oligosanthes</name>
    <dbReference type="NCBI Taxonomy" id="888268"/>
    <lineage>
        <taxon>Eukaryota</taxon>
        <taxon>Viridiplantae</taxon>
        <taxon>Streptophyta</taxon>
        <taxon>Embryophyta</taxon>
        <taxon>Tracheophyta</taxon>
        <taxon>Spermatophyta</taxon>
        <taxon>Magnoliopsida</taxon>
        <taxon>Liliopsida</taxon>
        <taxon>Poales</taxon>
        <taxon>Poaceae</taxon>
        <taxon>PACMAD clade</taxon>
        <taxon>Panicoideae</taxon>
        <taxon>Panicodae</taxon>
        <taxon>Paniceae</taxon>
        <taxon>Dichantheliinae</taxon>
        <taxon>Dichanthelium</taxon>
    </lineage>
</organism>
<gene>
    <name evidence="1" type="ORF">BAE44_0016650</name>
</gene>
<dbReference type="EMBL" id="LWDX02045655">
    <property type="protein sequence ID" value="OEL22330.1"/>
    <property type="molecule type" value="Genomic_DNA"/>
</dbReference>